<feature type="compositionally biased region" description="Polar residues" evidence="1">
    <location>
        <begin position="144"/>
        <end position="159"/>
    </location>
</feature>
<dbReference type="EMBL" id="JAUEPS010000004">
    <property type="protein sequence ID" value="KAK0466055.1"/>
    <property type="molecule type" value="Genomic_DNA"/>
</dbReference>
<keyword evidence="3" id="KW-1185">Reference proteome</keyword>
<protein>
    <submittedName>
        <fullName evidence="2">Uncharacterized protein</fullName>
    </submittedName>
</protein>
<sequence length="273" mass="30034">MTSKVPSSTEQLRSLLRIIPHYALEEYRHFIREHALEPALVALLPDIYSINNAINWASLQDLATWYGHFAQRQAVQKLSQAEAEVTLSLPASISQSIRINASSQPNQVSSGHIQAQTSTSVTPSKACSQRPHKKARNNDKPINDSVSKSDTASQGQKISITREKSSAVDKIIDIDSVPPTFDVPSHGTCAYHINLQNFEGQWPLDVNGKPKSMAAFIKGEDQDSWGRGSAGSLKDGPKVVSLGGRISRDLIEGIEHYDAQSSQEFAQQWFDAE</sequence>
<proteinExistence type="predicted"/>
<evidence type="ECO:0000313" key="2">
    <source>
        <dbReference type="EMBL" id="KAK0466055.1"/>
    </source>
</evidence>
<dbReference type="GeneID" id="85360164"/>
<organism evidence="2 3">
    <name type="scientific">Armillaria tabescens</name>
    <name type="common">Ringless honey mushroom</name>
    <name type="synonym">Agaricus tabescens</name>
    <dbReference type="NCBI Taxonomy" id="1929756"/>
    <lineage>
        <taxon>Eukaryota</taxon>
        <taxon>Fungi</taxon>
        <taxon>Dikarya</taxon>
        <taxon>Basidiomycota</taxon>
        <taxon>Agaricomycotina</taxon>
        <taxon>Agaricomycetes</taxon>
        <taxon>Agaricomycetidae</taxon>
        <taxon>Agaricales</taxon>
        <taxon>Marasmiineae</taxon>
        <taxon>Physalacriaceae</taxon>
        <taxon>Desarmillaria</taxon>
    </lineage>
</organism>
<gene>
    <name evidence="2" type="ORF">EV420DRAFT_1636651</name>
</gene>
<comment type="caution">
    <text evidence="2">The sequence shown here is derived from an EMBL/GenBank/DDBJ whole genome shotgun (WGS) entry which is preliminary data.</text>
</comment>
<dbReference type="AlphaFoldDB" id="A0AA39NI46"/>
<accession>A0AA39NI46</accession>
<name>A0AA39NI46_ARMTA</name>
<evidence type="ECO:0000313" key="3">
    <source>
        <dbReference type="Proteomes" id="UP001175211"/>
    </source>
</evidence>
<reference evidence="2" key="1">
    <citation type="submission" date="2023-06" db="EMBL/GenBank/DDBJ databases">
        <authorList>
            <consortium name="Lawrence Berkeley National Laboratory"/>
            <person name="Ahrendt S."/>
            <person name="Sahu N."/>
            <person name="Indic B."/>
            <person name="Wong-Bajracharya J."/>
            <person name="Merenyi Z."/>
            <person name="Ke H.-M."/>
            <person name="Monk M."/>
            <person name="Kocsube S."/>
            <person name="Drula E."/>
            <person name="Lipzen A."/>
            <person name="Balint B."/>
            <person name="Henrissat B."/>
            <person name="Andreopoulos B."/>
            <person name="Martin F.M."/>
            <person name="Harder C.B."/>
            <person name="Rigling D."/>
            <person name="Ford K.L."/>
            <person name="Foster G.D."/>
            <person name="Pangilinan J."/>
            <person name="Papanicolaou A."/>
            <person name="Barry K."/>
            <person name="LaButti K."/>
            <person name="Viragh M."/>
            <person name="Koriabine M."/>
            <person name="Yan M."/>
            <person name="Riley R."/>
            <person name="Champramary S."/>
            <person name="Plett K.L."/>
            <person name="Tsai I.J."/>
            <person name="Slot J."/>
            <person name="Sipos G."/>
            <person name="Plett J."/>
            <person name="Nagy L.G."/>
            <person name="Grigoriev I.V."/>
        </authorList>
    </citation>
    <scope>NUCLEOTIDE SEQUENCE</scope>
    <source>
        <strain evidence="2">CCBAS 213</strain>
    </source>
</reference>
<feature type="compositionally biased region" description="Polar residues" evidence="1">
    <location>
        <begin position="103"/>
        <end position="127"/>
    </location>
</feature>
<dbReference type="RefSeq" id="XP_060336882.1">
    <property type="nucleotide sequence ID" value="XM_060476616.1"/>
</dbReference>
<dbReference type="Proteomes" id="UP001175211">
    <property type="component" value="Unassembled WGS sequence"/>
</dbReference>
<feature type="region of interest" description="Disordered" evidence="1">
    <location>
        <begin position="103"/>
        <end position="162"/>
    </location>
</feature>
<evidence type="ECO:0000256" key="1">
    <source>
        <dbReference type="SAM" id="MobiDB-lite"/>
    </source>
</evidence>